<keyword evidence="4" id="KW-1185">Reference proteome</keyword>
<gene>
    <name evidence="3" type="ORF">CFOL_v3_23397</name>
</gene>
<keyword evidence="1" id="KW-0479">Metal-binding</keyword>
<dbReference type="PANTHER" id="PTHR47592:SF31">
    <property type="entry name" value="ZINC FINGER, CCHC-TYPE-RELATED"/>
    <property type="match status" value="1"/>
</dbReference>
<dbReference type="PANTHER" id="PTHR47592">
    <property type="entry name" value="PBF68 PROTEIN"/>
    <property type="match status" value="1"/>
</dbReference>
<dbReference type="EMBL" id="BDDD01002080">
    <property type="protein sequence ID" value="GAV79935.1"/>
    <property type="molecule type" value="Genomic_DNA"/>
</dbReference>
<accession>A0A1Q3CI82</accession>
<dbReference type="SUPFAM" id="SSF57756">
    <property type="entry name" value="Retrovirus zinc finger-like domains"/>
    <property type="match status" value="1"/>
</dbReference>
<name>A0A1Q3CI82_CEPFO</name>
<dbReference type="Proteomes" id="UP000187406">
    <property type="component" value="Unassembled WGS sequence"/>
</dbReference>
<dbReference type="AlphaFoldDB" id="A0A1Q3CI82"/>
<evidence type="ECO:0000313" key="4">
    <source>
        <dbReference type="Proteomes" id="UP000187406"/>
    </source>
</evidence>
<evidence type="ECO:0000313" key="3">
    <source>
        <dbReference type="EMBL" id="GAV79935.1"/>
    </source>
</evidence>
<evidence type="ECO:0000256" key="1">
    <source>
        <dbReference type="PROSITE-ProRule" id="PRU00047"/>
    </source>
</evidence>
<dbReference type="OrthoDB" id="1742531at2759"/>
<reference evidence="4" key="1">
    <citation type="submission" date="2016-04" db="EMBL/GenBank/DDBJ databases">
        <title>Cephalotus genome sequencing.</title>
        <authorList>
            <person name="Fukushima K."/>
            <person name="Hasebe M."/>
            <person name="Fang X."/>
        </authorList>
    </citation>
    <scope>NUCLEOTIDE SEQUENCE [LARGE SCALE GENOMIC DNA]</scope>
    <source>
        <strain evidence="4">cv. St1</strain>
    </source>
</reference>
<dbReference type="GO" id="GO:0008270">
    <property type="term" value="F:zinc ion binding"/>
    <property type="evidence" value="ECO:0007669"/>
    <property type="project" value="UniProtKB-KW"/>
</dbReference>
<dbReference type="InParanoid" id="A0A1Q3CI82"/>
<protein>
    <recommendedName>
        <fullName evidence="2">CCHC-type domain-containing protein</fullName>
    </recommendedName>
</protein>
<dbReference type="GO" id="GO:0003676">
    <property type="term" value="F:nucleic acid binding"/>
    <property type="evidence" value="ECO:0007669"/>
    <property type="project" value="InterPro"/>
</dbReference>
<evidence type="ECO:0000259" key="2">
    <source>
        <dbReference type="PROSITE" id="PS50158"/>
    </source>
</evidence>
<dbReference type="PROSITE" id="PS50158">
    <property type="entry name" value="ZF_CCHC"/>
    <property type="match status" value="1"/>
</dbReference>
<keyword evidence="1" id="KW-0863">Zinc-finger</keyword>
<dbReference type="Pfam" id="PF22936">
    <property type="entry name" value="Pol_BBD"/>
    <property type="match status" value="1"/>
</dbReference>
<proteinExistence type="predicted"/>
<comment type="caution">
    <text evidence="3">The sequence shown here is derived from an EMBL/GenBank/DDBJ whole genome shotgun (WGS) entry which is preliminary data.</text>
</comment>
<feature type="domain" description="CCHC-type" evidence="2">
    <location>
        <begin position="2"/>
        <end position="18"/>
    </location>
</feature>
<dbReference type="InterPro" id="IPR054722">
    <property type="entry name" value="PolX-like_BBD"/>
</dbReference>
<organism evidence="3 4">
    <name type="scientific">Cephalotus follicularis</name>
    <name type="common">Albany pitcher plant</name>
    <dbReference type="NCBI Taxonomy" id="3775"/>
    <lineage>
        <taxon>Eukaryota</taxon>
        <taxon>Viridiplantae</taxon>
        <taxon>Streptophyta</taxon>
        <taxon>Embryophyta</taxon>
        <taxon>Tracheophyta</taxon>
        <taxon>Spermatophyta</taxon>
        <taxon>Magnoliopsida</taxon>
        <taxon>eudicotyledons</taxon>
        <taxon>Gunneridae</taxon>
        <taxon>Pentapetalae</taxon>
        <taxon>rosids</taxon>
        <taxon>fabids</taxon>
        <taxon>Oxalidales</taxon>
        <taxon>Cephalotaceae</taxon>
        <taxon>Cephalotus</taxon>
    </lineage>
</organism>
<feature type="non-terminal residue" evidence="3">
    <location>
        <position position="1"/>
    </location>
</feature>
<dbReference type="InterPro" id="IPR036875">
    <property type="entry name" value="Znf_CCHC_sf"/>
</dbReference>
<dbReference type="InterPro" id="IPR001878">
    <property type="entry name" value="Znf_CCHC"/>
</dbReference>
<sequence length="138" mass="16001">IKCYYCGEDGHIQYHCRKFKEDLMSFKKFKEKVNLKERKSDFCATTTDCDSDGKIMMVKGMDNSLTCVNDNRWFLDSVASMHICKDKDCFITLNVDRDFGCITVGNKERLKIESVGSACFKLHTGDVKTLHHVRYIYT</sequence>
<keyword evidence="1" id="KW-0862">Zinc</keyword>